<comment type="similarity">
    <text evidence="1 6">Belongs to the peptidase S14 family.</text>
</comment>
<dbReference type="PANTHER" id="PTHR10381:SF70">
    <property type="entry name" value="ATP-DEPENDENT CLP PROTEASE PROTEOLYTIC SUBUNIT"/>
    <property type="match status" value="1"/>
</dbReference>
<dbReference type="GO" id="GO:0004252">
    <property type="term" value="F:serine-type endopeptidase activity"/>
    <property type="evidence" value="ECO:0007669"/>
    <property type="project" value="InterPro"/>
</dbReference>
<evidence type="ECO:0000256" key="6">
    <source>
        <dbReference type="RuleBase" id="RU003567"/>
    </source>
</evidence>
<comment type="caution">
    <text evidence="7">The sequence shown here is derived from an EMBL/GenBank/DDBJ whole genome shotgun (WGS) entry which is preliminary data.</text>
</comment>
<keyword evidence="5" id="KW-0720">Serine protease</keyword>
<dbReference type="InterPro" id="IPR029045">
    <property type="entry name" value="ClpP/crotonase-like_dom_sf"/>
</dbReference>
<dbReference type="RefSeq" id="WP_022937116.1">
    <property type="nucleotide sequence ID" value="NZ_CABKRQ010000002.1"/>
</dbReference>
<evidence type="ECO:0000256" key="2">
    <source>
        <dbReference type="ARBA" id="ARBA00022490"/>
    </source>
</evidence>
<evidence type="ECO:0000256" key="4">
    <source>
        <dbReference type="ARBA" id="ARBA00022801"/>
    </source>
</evidence>
<dbReference type="STRING" id="1034346.GCA_000313565_00804"/>
<dbReference type="InterPro" id="IPR001907">
    <property type="entry name" value="ClpP"/>
</dbReference>
<keyword evidence="4" id="KW-0378">Hydrolase</keyword>
<dbReference type="GO" id="GO:0009368">
    <property type="term" value="C:endopeptidase Clp complex"/>
    <property type="evidence" value="ECO:0007669"/>
    <property type="project" value="TreeGrafter"/>
</dbReference>
<dbReference type="SUPFAM" id="SSF52096">
    <property type="entry name" value="ClpP/crotonase"/>
    <property type="match status" value="1"/>
</dbReference>
<evidence type="ECO:0000256" key="5">
    <source>
        <dbReference type="ARBA" id="ARBA00022825"/>
    </source>
</evidence>
<dbReference type="AlphaFoldDB" id="A0A318KSD2"/>
<evidence type="ECO:0000256" key="1">
    <source>
        <dbReference type="ARBA" id="ARBA00007039"/>
    </source>
</evidence>
<protein>
    <recommendedName>
        <fullName evidence="6">ATP-dependent Clp protease proteolytic subunit</fullName>
    </recommendedName>
</protein>
<reference evidence="7 8" key="1">
    <citation type="submission" date="2018-05" db="EMBL/GenBank/DDBJ databases">
        <title>Genomic Encyclopedia of Type Strains, Phase IV (KMG-IV): sequencing the most valuable type-strain genomes for metagenomic binning, comparative biology and taxonomic classification.</title>
        <authorList>
            <person name="Goeker M."/>
        </authorList>
    </citation>
    <scope>NUCLEOTIDE SEQUENCE [LARGE SCALE GENOMIC DNA]</scope>
    <source>
        <strain evidence="7 8">JC118</strain>
    </source>
</reference>
<dbReference type="PANTHER" id="PTHR10381">
    <property type="entry name" value="ATP-DEPENDENT CLP PROTEASE PROTEOLYTIC SUBUNIT"/>
    <property type="match status" value="1"/>
</dbReference>
<gene>
    <name evidence="7" type="ORF">DES51_105212</name>
</gene>
<dbReference type="Pfam" id="PF00574">
    <property type="entry name" value="CLP_protease"/>
    <property type="match status" value="1"/>
</dbReference>
<dbReference type="CDD" id="cd07016">
    <property type="entry name" value="S14_ClpP_1"/>
    <property type="match status" value="1"/>
</dbReference>
<evidence type="ECO:0000313" key="7">
    <source>
        <dbReference type="EMBL" id="PXX79738.1"/>
    </source>
</evidence>
<name>A0A318KSD2_9FIRM</name>
<dbReference type="Proteomes" id="UP000247612">
    <property type="component" value="Unassembled WGS sequence"/>
</dbReference>
<evidence type="ECO:0000313" key="8">
    <source>
        <dbReference type="Proteomes" id="UP000247612"/>
    </source>
</evidence>
<keyword evidence="8" id="KW-1185">Reference proteome</keyword>
<keyword evidence="2" id="KW-0963">Cytoplasm</keyword>
<keyword evidence="3 7" id="KW-0645">Protease</keyword>
<dbReference type="EMBL" id="QJKH01000005">
    <property type="protein sequence ID" value="PXX79738.1"/>
    <property type="molecule type" value="Genomic_DNA"/>
</dbReference>
<dbReference type="GO" id="GO:0004176">
    <property type="term" value="F:ATP-dependent peptidase activity"/>
    <property type="evidence" value="ECO:0007669"/>
    <property type="project" value="InterPro"/>
</dbReference>
<dbReference type="Gene3D" id="3.90.226.10">
    <property type="entry name" value="2-enoyl-CoA Hydratase, Chain A, domain 1"/>
    <property type="match status" value="1"/>
</dbReference>
<dbReference type="OrthoDB" id="9806592at2"/>
<dbReference type="InterPro" id="IPR023562">
    <property type="entry name" value="ClpP/TepA"/>
</dbReference>
<sequence>MDIEIKGVICSDDDVWYYEWFGETCTSPSIVRKLIKQASGDDLIVKINSGGGDVFSASEIYTELRNYPGKVRIQVQGLAASAASVIAMAGYCEISPTALMMVHNVSSYASGDYRVMEHERDALKTANKTIAAAYVAKTGMSEAEALEMMDQETWIDAQRAVSLKLADEVMFTDKHAWSITNFKKPAYSNSLVSVPDEVLNRIFKNNQPEEADFLVQHQKKKEIEAKLNLLKIGGKIYE</sequence>
<organism evidence="7 8">
    <name type="scientific">Dielma fastidiosa</name>
    <dbReference type="NCBI Taxonomy" id="1034346"/>
    <lineage>
        <taxon>Bacteria</taxon>
        <taxon>Bacillati</taxon>
        <taxon>Bacillota</taxon>
        <taxon>Erysipelotrichia</taxon>
        <taxon>Erysipelotrichales</taxon>
        <taxon>Erysipelotrichaceae</taxon>
        <taxon>Dielma</taxon>
    </lineage>
</organism>
<proteinExistence type="inferred from homology"/>
<dbReference type="GO" id="GO:0051117">
    <property type="term" value="F:ATPase binding"/>
    <property type="evidence" value="ECO:0007669"/>
    <property type="project" value="TreeGrafter"/>
</dbReference>
<accession>A0A318KSD2</accession>
<dbReference type="PRINTS" id="PR00127">
    <property type="entry name" value="CLPPROTEASEP"/>
</dbReference>
<dbReference type="GO" id="GO:0006515">
    <property type="term" value="P:protein quality control for misfolded or incompletely synthesized proteins"/>
    <property type="evidence" value="ECO:0007669"/>
    <property type="project" value="TreeGrafter"/>
</dbReference>
<evidence type="ECO:0000256" key="3">
    <source>
        <dbReference type="ARBA" id="ARBA00022670"/>
    </source>
</evidence>
<dbReference type="NCBIfam" id="NF045542">
    <property type="entry name" value="Clp_rel_HeadMat"/>
    <property type="match status" value="1"/>
</dbReference>